<dbReference type="AlphaFoldDB" id="A0A6A6TGD2"/>
<evidence type="ECO:0000313" key="2">
    <source>
        <dbReference type="Proteomes" id="UP000799324"/>
    </source>
</evidence>
<sequence>KESVSTAKVLVENLLAGHVASDNFGPISAPYLFHTTSDAFLEHVKTDLGVTVIRDLQRTVLRLYGTKLGVIAAQDAIIGKLEEMKSETHAIILDSVTLGPALSGGFRLIVASLGKDNVKIDITS</sequence>
<accession>A0A6A6TGD2</accession>
<dbReference type="EMBL" id="MU004311">
    <property type="protein sequence ID" value="KAF2658960.1"/>
    <property type="molecule type" value="Genomic_DNA"/>
</dbReference>
<name>A0A6A6TGD2_9PLEO</name>
<feature type="non-terminal residue" evidence="1">
    <location>
        <position position="1"/>
    </location>
</feature>
<feature type="non-terminal residue" evidence="1">
    <location>
        <position position="124"/>
    </location>
</feature>
<gene>
    <name evidence="1" type="ORF">K491DRAFT_564149</name>
</gene>
<reference evidence="1" key="1">
    <citation type="journal article" date="2020" name="Stud. Mycol.">
        <title>101 Dothideomycetes genomes: a test case for predicting lifestyles and emergence of pathogens.</title>
        <authorList>
            <person name="Haridas S."/>
            <person name="Albert R."/>
            <person name="Binder M."/>
            <person name="Bloem J."/>
            <person name="Labutti K."/>
            <person name="Salamov A."/>
            <person name="Andreopoulos B."/>
            <person name="Baker S."/>
            <person name="Barry K."/>
            <person name="Bills G."/>
            <person name="Bluhm B."/>
            <person name="Cannon C."/>
            <person name="Castanera R."/>
            <person name="Culley D."/>
            <person name="Daum C."/>
            <person name="Ezra D."/>
            <person name="Gonzalez J."/>
            <person name="Henrissat B."/>
            <person name="Kuo A."/>
            <person name="Liang C."/>
            <person name="Lipzen A."/>
            <person name="Lutzoni F."/>
            <person name="Magnuson J."/>
            <person name="Mondo S."/>
            <person name="Nolan M."/>
            <person name="Ohm R."/>
            <person name="Pangilinan J."/>
            <person name="Park H.-J."/>
            <person name="Ramirez L."/>
            <person name="Alfaro M."/>
            <person name="Sun H."/>
            <person name="Tritt A."/>
            <person name="Yoshinaga Y."/>
            <person name="Zwiers L.-H."/>
            <person name="Turgeon B."/>
            <person name="Goodwin S."/>
            <person name="Spatafora J."/>
            <person name="Crous P."/>
            <person name="Grigoriev I."/>
        </authorList>
    </citation>
    <scope>NUCLEOTIDE SEQUENCE</scope>
    <source>
        <strain evidence="1">CBS 122681</strain>
    </source>
</reference>
<keyword evidence="2" id="KW-1185">Reference proteome</keyword>
<dbReference type="Proteomes" id="UP000799324">
    <property type="component" value="Unassembled WGS sequence"/>
</dbReference>
<organism evidence="1 2">
    <name type="scientific">Lophiostoma macrostomum CBS 122681</name>
    <dbReference type="NCBI Taxonomy" id="1314788"/>
    <lineage>
        <taxon>Eukaryota</taxon>
        <taxon>Fungi</taxon>
        <taxon>Dikarya</taxon>
        <taxon>Ascomycota</taxon>
        <taxon>Pezizomycotina</taxon>
        <taxon>Dothideomycetes</taxon>
        <taxon>Pleosporomycetidae</taxon>
        <taxon>Pleosporales</taxon>
        <taxon>Lophiostomataceae</taxon>
        <taxon>Lophiostoma</taxon>
    </lineage>
</organism>
<proteinExistence type="predicted"/>
<evidence type="ECO:0000313" key="1">
    <source>
        <dbReference type="EMBL" id="KAF2658960.1"/>
    </source>
</evidence>
<protein>
    <submittedName>
        <fullName evidence="1">Uncharacterized protein</fullName>
    </submittedName>
</protein>
<dbReference type="OrthoDB" id="10009520at2759"/>